<accession>D8SN02</accession>
<dbReference type="InterPro" id="IPR006553">
    <property type="entry name" value="Leu-rich_rpt_Cys-con_subtyp"/>
</dbReference>
<protein>
    <recommendedName>
        <fullName evidence="2">F-box domain-containing protein</fullName>
    </recommendedName>
</protein>
<keyword evidence="4" id="KW-1185">Reference proteome</keyword>
<dbReference type="PROSITE" id="PS50181">
    <property type="entry name" value="FBOX"/>
    <property type="match status" value="1"/>
</dbReference>
<dbReference type="AlphaFoldDB" id="D8SN02"/>
<feature type="compositionally biased region" description="Low complexity" evidence="1">
    <location>
        <begin position="442"/>
        <end position="455"/>
    </location>
</feature>
<dbReference type="SMART" id="SM00367">
    <property type="entry name" value="LRR_CC"/>
    <property type="match status" value="2"/>
</dbReference>
<dbReference type="Proteomes" id="UP000001514">
    <property type="component" value="Unassembled WGS sequence"/>
</dbReference>
<reference evidence="3 4" key="1">
    <citation type="journal article" date="2011" name="Science">
        <title>The Selaginella genome identifies genetic changes associated with the evolution of vascular plants.</title>
        <authorList>
            <person name="Banks J.A."/>
            <person name="Nishiyama T."/>
            <person name="Hasebe M."/>
            <person name="Bowman J.L."/>
            <person name="Gribskov M."/>
            <person name="dePamphilis C."/>
            <person name="Albert V.A."/>
            <person name="Aono N."/>
            <person name="Aoyama T."/>
            <person name="Ambrose B.A."/>
            <person name="Ashton N.W."/>
            <person name="Axtell M.J."/>
            <person name="Barker E."/>
            <person name="Barker M.S."/>
            <person name="Bennetzen J.L."/>
            <person name="Bonawitz N.D."/>
            <person name="Chapple C."/>
            <person name="Cheng C."/>
            <person name="Correa L.G."/>
            <person name="Dacre M."/>
            <person name="DeBarry J."/>
            <person name="Dreyer I."/>
            <person name="Elias M."/>
            <person name="Engstrom E.M."/>
            <person name="Estelle M."/>
            <person name="Feng L."/>
            <person name="Finet C."/>
            <person name="Floyd S.K."/>
            <person name="Frommer W.B."/>
            <person name="Fujita T."/>
            <person name="Gramzow L."/>
            <person name="Gutensohn M."/>
            <person name="Harholt J."/>
            <person name="Hattori M."/>
            <person name="Heyl A."/>
            <person name="Hirai T."/>
            <person name="Hiwatashi Y."/>
            <person name="Ishikawa M."/>
            <person name="Iwata M."/>
            <person name="Karol K.G."/>
            <person name="Koehler B."/>
            <person name="Kolukisaoglu U."/>
            <person name="Kubo M."/>
            <person name="Kurata T."/>
            <person name="Lalonde S."/>
            <person name="Li K."/>
            <person name="Li Y."/>
            <person name="Litt A."/>
            <person name="Lyons E."/>
            <person name="Manning G."/>
            <person name="Maruyama T."/>
            <person name="Michael T.P."/>
            <person name="Mikami K."/>
            <person name="Miyazaki S."/>
            <person name="Morinaga S."/>
            <person name="Murata T."/>
            <person name="Mueller-Roeber B."/>
            <person name="Nelson D.R."/>
            <person name="Obara M."/>
            <person name="Oguri Y."/>
            <person name="Olmstead R.G."/>
            <person name="Onodera N."/>
            <person name="Petersen B.L."/>
            <person name="Pils B."/>
            <person name="Prigge M."/>
            <person name="Rensing S.A."/>
            <person name="Riano-Pachon D.M."/>
            <person name="Roberts A.W."/>
            <person name="Sato Y."/>
            <person name="Scheller H.V."/>
            <person name="Schulz B."/>
            <person name="Schulz C."/>
            <person name="Shakirov E.V."/>
            <person name="Shibagaki N."/>
            <person name="Shinohara N."/>
            <person name="Shippen D.E."/>
            <person name="Soerensen I."/>
            <person name="Sotooka R."/>
            <person name="Sugimoto N."/>
            <person name="Sugita M."/>
            <person name="Sumikawa N."/>
            <person name="Tanurdzic M."/>
            <person name="Theissen G."/>
            <person name="Ulvskov P."/>
            <person name="Wakazuki S."/>
            <person name="Weng J.K."/>
            <person name="Willats W.W."/>
            <person name="Wipf D."/>
            <person name="Wolf P.G."/>
            <person name="Yang L."/>
            <person name="Zimmer A.D."/>
            <person name="Zhu Q."/>
            <person name="Mitros T."/>
            <person name="Hellsten U."/>
            <person name="Loque D."/>
            <person name="Otillar R."/>
            <person name="Salamov A."/>
            <person name="Schmutz J."/>
            <person name="Shapiro H."/>
            <person name="Lindquist E."/>
            <person name="Lucas S."/>
            <person name="Rokhsar D."/>
            <person name="Grigoriev I.V."/>
        </authorList>
    </citation>
    <scope>NUCLEOTIDE SEQUENCE [LARGE SCALE GENOMIC DNA]</scope>
</reference>
<dbReference type="EMBL" id="GL377628">
    <property type="protein sequence ID" value="EFJ14370.1"/>
    <property type="molecule type" value="Genomic_DNA"/>
</dbReference>
<dbReference type="GO" id="GO:0005737">
    <property type="term" value="C:cytoplasm"/>
    <property type="evidence" value="ECO:0000318"/>
    <property type="project" value="GO_Central"/>
</dbReference>
<dbReference type="PANTHER" id="PTHR13382">
    <property type="entry name" value="MITOCHONDRIAL ATP SYNTHASE COUPLING FACTOR B"/>
    <property type="match status" value="1"/>
</dbReference>
<sequence>MASSLDKGFTFQRPCYSWGDVAWVEFDTSGQQPPPPYYDHSYGGGLEYANFAPFPSRPPEKFSSYGTKLGWCGDGRDFVSVLQWYCYWLGINPAICCQLPAEVVTAEILKQGAQEREVLPSPGPPHEAFRYVIHYLGLQELLSLEMVCKPLLEMVRREAPHWQNLRLDPPLDLKLTDTALLILALRAQGRLQSLKLANCQRITDASLEIVLVGNTMLTKLDVSCCKGLTIEGVVKMAQRHTLPGYQRLRRLRVEGLNDITKERIQELREALCPDKCWPLYYRLTHRGYGDRVLDVEACPRCDLLRVVYDCWRTKCHEKWSAGEQQCRGCLSCVPRCDNCGGCFENGDFEETFALDFMCLKCSRLPVEATFPGTGFGCGSLSFHDQKTVEEEWRLKQQRQEQEEGKKRAILGDGSIARNGMMRLATMERSSREKTNKNHSYSNTNNTTIGKNNKINHSINDSFVGGRRQ</sequence>
<dbReference type="SUPFAM" id="SSF52047">
    <property type="entry name" value="RNI-like"/>
    <property type="match status" value="1"/>
</dbReference>
<feature type="domain" description="F-box" evidence="2">
    <location>
        <begin position="125"/>
        <end position="165"/>
    </location>
</feature>
<dbReference type="HOGENOM" id="CLU_584486_0_0_1"/>
<dbReference type="PANTHER" id="PTHR13382:SF22">
    <property type="entry name" value="F-BOX PROTEIN SKIP14"/>
    <property type="match status" value="1"/>
</dbReference>
<gene>
    <name evidence="3" type="ORF">SELMODRAFT_446006</name>
</gene>
<dbReference type="InterPro" id="IPR001810">
    <property type="entry name" value="F-box_dom"/>
</dbReference>
<dbReference type="Gene3D" id="3.80.10.10">
    <property type="entry name" value="Ribonuclease Inhibitor"/>
    <property type="match status" value="1"/>
</dbReference>
<evidence type="ECO:0000313" key="4">
    <source>
        <dbReference type="Proteomes" id="UP000001514"/>
    </source>
</evidence>
<dbReference type="Gramene" id="EFJ14370">
    <property type="protein sequence ID" value="EFJ14370"/>
    <property type="gene ID" value="SELMODRAFT_446006"/>
</dbReference>
<dbReference type="InterPro" id="IPR032675">
    <property type="entry name" value="LRR_dom_sf"/>
</dbReference>
<name>D8SN02_SELML</name>
<evidence type="ECO:0000256" key="1">
    <source>
        <dbReference type="SAM" id="MobiDB-lite"/>
    </source>
</evidence>
<dbReference type="STRING" id="88036.D8SN02"/>
<dbReference type="InParanoid" id="D8SN02"/>
<feature type="region of interest" description="Disordered" evidence="1">
    <location>
        <begin position="426"/>
        <end position="468"/>
    </location>
</feature>
<dbReference type="eggNOG" id="ENOG502QRGM">
    <property type="taxonomic scope" value="Eukaryota"/>
</dbReference>
<dbReference type="OrthoDB" id="10044893at2759"/>
<organism evidence="4">
    <name type="scientific">Selaginella moellendorffii</name>
    <name type="common">Spikemoss</name>
    <dbReference type="NCBI Taxonomy" id="88036"/>
    <lineage>
        <taxon>Eukaryota</taxon>
        <taxon>Viridiplantae</taxon>
        <taxon>Streptophyta</taxon>
        <taxon>Embryophyta</taxon>
        <taxon>Tracheophyta</taxon>
        <taxon>Lycopodiopsida</taxon>
        <taxon>Selaginellales</taxon>
        <taxon>Selaginellaceae</taxon>
        <taxon>Selaginella</taxon>
    </lineage>
</organism>
<dbReference type="InterPro" id="IPR050648">
    <property type="entry name" value="F-box_LRR-repeat"/>
</dbReference>
<evidence type="ECO:0000313" key="3">
    <source>
        <dbReference type="EMBL" id="EFJ14370.1"/>
    </source>
</evidence>
<proteinExistence type="predicted"/>
<evidence type="ECO:0000259" key="2">
    <source>
        <dbReference type="PROSITE" id="PS50181"/>
    </source>
</evidence>
<dbReference type="KEGG" id="smo:SELMODRAFT_446006"/>